<dbReference type="AlphaFoldDB" id="A0AAD2ATN7"/>
<gene>
    <name evidence="3" type="ORF">R77569_04083</name>
    <name evidence="2" type="ORF">R77591_03124</name>
</gene>
<dbReference type="EMBL" id="CATVXE010000013">
    <property type="protein sequence ID" value="CAJ0687680.1"/>
    <property type="molecule type" value="Genomic_DNA"/>
</dbReference>
<dbReference type="RefSeq" id="WP_063394750.1">
    <property type="nucleotide sequence ID" value="NZ_CATVWW010000011.1"/>
</dbReference>
<feature type="chain" id="PRO_5042220058" description="Excinuclease ABC subunit A" evidence="1">
    <location>
        <begin position="22"/>
        <end position="145"/>
    </location>
</feature>
<sequence>MKRHLMLAALCLATMSTAALARNDVATYSIDAALKSEGSDKVGSDIALVFAGQKHAPVAKSMGEIATNKKTNGVGRSDEAACQYVFLSAVLALQERARQMGGNAVINIKSNYKNNLTESATEFTCGSGALMSGVALKGEVVTLKK</sequence>
<evidence type="ECO:0008006" key="6">
    <source>
        <dbReference type="Google" id="ProtNLM"/>
    </source>
</evidence>
<organism evidence="2 4">
    <name type="scientific">Ralstonia mannitolilytica</name>
    <dbReference type="NCBI Taxonomy" id="105219"/>
    <lineage>
        <taxon>Bacteria</taxon>
        <taxon>Pseudomonadati</taxon>
        <taxon>Pseudomonadota</taxon>
        <taxon>Betaproteobacteria</taxon>
        <taxon>Burkholderiales</taxon>
        <taxon>Burkholderiaceae</taxon>
        <taxon>Ralstonia</taxon>
    </lineage>
</organism>
<evidence type="ECO:0000256" key="1">
    <source>
        <dbReference type="SAM" id="SignalP"/>
    </source>
</evidence>
<evidence type="ECO:0000313" key="2">
    <source>
        <dbReference type="EMBL" id="CAJ0687680.1"/>
    </source>
</evidence>
<keyword evidence="5" id="KW-1185">Reference proteome</keyword>
<name>A0AAD2ATN7_9RALS</name>
<keyword evidence="1" id="KW-0732">Signal</keyword>
<evidence type="ECO:0000313" key="4">
    <source>
        <dbReference type="Proteomes" id="UP001190002"/>
    </source>
</evidence>
<dbReference type="Proteomes" id="UP001190452">
    <property type="component" value="Unassembled WGS sequence"/>
</dbReference>
<evidence type="ECO:0000313" key="3">
    <source>
        <dbReference type="EMBL" id="CAJ0890731.1"/>
    </source>
</evidence>
<dbReference type="Proteomes" id="UP001190002">
    <property type="component" value="Unassembled WGS sequence"/>
</dbReference>
<comment type="caution">
    <text evidence="2">The sequence shown here is derived from an EMBL/GenBank/DDBJ whole genome shotgun (WGS) entry which is preliminary data.</text>
</comment>
<proteinExistence type="predicted"/>
<reference evidence="2 5" key="1">
    <citation type="submission" date="2023-07" db="EMBL/GenBank/DDBJ databases">
        <authorList>
            <person name="Peeters C."/>
        </authorList>
    </citation>
    <scope>NUCLEOTIDE SEQUENCE</scope>
    <source>
        <strain evidence="3 5">R-77569</strain>
        <strain evidence="2">R-77591</strain>
    </source>
</reference>
<dbReference type="EMBL" id="CAUDKV010000021">
    <property type="protein sequence ID" value="CAJ0890731.1"/>
    <property type="molecule type" value="Genomic_DNA"/>
</dbReference>
<protein>
    <recommendedName>
        <fullName evidence="6">Excinuclease ABC subunit A</fullName>
    </recommendedName>
</protein>
<evidence type="ECO:0000313" key="5">
    <source>
        <dbReference type="Proteomes" id="UP001190452"/>
    </source>
</evidence>
<accession>A0AAD2ATN7</accession>
<feature type="signal peptide" evidence="1">
    <location>
        <begin position="1"/>
        <end position="21"/>
    </location>
</feature>